<dbReference type="Gene3D" id="3.30.460.90">
    <property type="match status" value="1"/>
</dbReference>
<organism evidence="2 3">
    <name type="scientific">Sinanodonta woodiana</name>
    <name type="common">Chinese pond mussel</name>
    <name type="synonym">Anodonta woodiana</name>
    <dbReference type="NCBI Taxonomy" id="1069815"/>
    <lineage>
        <taxon>Eukaryota</taxon>
        <taxon>Metazoa</taxon>
        <taxon>Spiralia</taxon>
        <taxon>Lophotrochozoa</taxon>
        <taxon>Mollusca</taxon>
        <taxon>Bivalvia</taxon>
        <taxon>Autobranchia</taxon>
        <taxon>Heteroconchia</taxon>
        <taxon>Palaeoheterodonta</taxon>
        <taxon>Unionida</taxon>
        <taxon>Unionoidea</taxon>
        <taxon>Unionidae</taxon>
        <taxon>Unioninae</taxon>
        <taxon>Sinanodonta</taxon>
    </lineage>
</organism>
<protein>
    <submittedName>
        <fullName evidence="2">Uncharacterized protein</fullName>
    </submittedName>
</protein>
<dbReference type="Proteomes" id="UP001634394">
    <property type="component" value="Unassembled WGS sequence"/>
</dbReference>
<dbReference type="AlphaFoldDB" id="A0ABD3XNW6"/>
<evidence type="ECO:0000313" key="2">
    <source>
        <dbReference type="EMBL" id="KAL3886747.1"/>
    </source>
</evidence>
<dbReference type="Gene3D" id="1.10.1410.40">
    <property type="match status" value="1"/>
</dbReference>
<name>A0ABD3XNW6_SINWO</name>
<reference evidence="2 3" key="1">
    <citation type="submission" date="2024-11" db="EMBL/GenBank/DDBJ databases">
        <title>Chromosome-level genome assembly of the freshwater bivalve Anodonta woodiana.</title>
        <authorList>
            <person name="Chen X."/>
        </authorList>
    </citation>
    <scope>NUCLEOTIDE SEQUENCE [LARGE SCALE GENOMIC DNA]</scope>
    <source>
        <strain evidence="2">MN2024</strain>
        <tissue evidence="2">Gills</tissue>
    </source>
</reference>
<gene>
    <name evidence="2" type="ORF">ACJMK2_026724</name>
</gene>
<dbReference type="SMART" id="SM01265">
    <property type="entry name" value="Mab-21"/>
    <property type="match status" value="1"/>
</dbReference>
<evidence type="ECO:0000256" key="1">
    <source>
        <dbReference type="ARBA" id="ARBA00008307"/>
    </source>
</evidence>
<dbReference type="PANTHER" id="PTHR10656">
    <property type="entry name" value="CELL FATE DETERMINING PROTEIN MAB21-RELATED"/>
    <property type="match status" value="1"/>
</dbReference>
<dbReference type="EMBL" id="JBJQND010000002">
    <property type="protein sequence ID" value="KAL3886747.1"/>
    <property type="molecule type" value="Genomic_DNA"/>
</dbReference>
<proteinExistence type="inferred from homology"/>
<dbReference type="PANTHER" id="PTHR10656:SF42">
    <property type="entry name" value="CYCLIC GMP-AMP SYNTHASE-LIKE PROTEIN-RELATED"/>
    <property type="match status" value="1"/>
</dbReference>
<comment type="similarity">
    <text evidence="1">Belongs to the mab-21 family.</text>
</comment>
<evidence type="ECO:0000313" key="3">
    <source>
        <dbReference type="Proteomes" id="UP001634394"/>
    </source>
</evidence>
<comment type="caution">
    <text evidence="2">The sequence shown here is derived from an EMBL/GenBank/DDBJ whole genome shotgun (WGS) entry which is preliminary data.</text>
</comment>
<sequence>MAWWGADNIGINLNEWQYPVNEFSWADGNLESKLKYLECVGEFNFSRGVWVNATALVDDVLKELLVEINKRASKFEGLVFDRYRKQGSAREGLKIRAADEFDVLLEYHIEGLRIRPEPISGIPGLGKMKILNPNHEVENRYPTWLRKKIIDVHMGSYFLNSRMIHQTVFESLLDQSRENITSSDRQKVSFVIARSMNQPSVNLTIKITQKTAGFWGAPEIPDVIDIDVVPAMIIDTEQAKGTRGFIECPRYAVVKWMDESQVRASSFDNPAMIWRLCTSGYEKHYMDLARNDKEKCYIMTACRIIKTFMSKEKEKSQRNQLPLPVSTFLRSFYLKNIAFYCMLFTKSMSGVHEALGYFLGFLNASLETGNLPQFFHGNHLLMDDFPSCAQGGRFNLFEHASPDTLINVRRSFAEVLSRLSGMYDSRAFESDACARFRAYLTR</sequence>
<dbReference type="InterPro" id="IPR024810">
    <property type="entry name" value="MAB21L/cGLR"/>
</dbReference>
<keyword evidence="3" id="KW-1185">Reference proteome</keyword>
<accession>A0ABD3XNW6</accession>